<dbReference type="GO" id="GO:0003700">
    <property type="term" value="F:DNA-binding transcription factor activity"/>
    <property type="evidence" value="ECO:0007669"/>
    <property type="project" value="InterPro"/>
</dbReference>
<dbReference type="CDD" id="cd00090">
    <property type="entry name" value="HTH_ARSR"/>
    <property type="match status" value="1"/>
</dbReference>
<evidence type="ECO:0000313" key="3">
    <source>
        <dbReference type="EMBL" id="AEI45296.1"/>
    </source>
</evidence>
<feature type="domain" description="HTH arsR-type" evidence="2">
    <location>
        <begin position="11"/>
        <end position="82"/>
    </location>
</feature>
<keyword evidence="1" id="KW-0238">DNA-binding</keyword>
<dbReference type="PIRSF" id="PIRSF030050">
    <property type="entry name" value="UCP030050_HTH"/>
    <property type="match status" value="1"/>
</dbReference>
<organism evidence="3 4">
    <name type="scientific">Paenibacillus mucilaginosus (strain KNP414)</name>
    <dbReference type="NCBI Taxonomy" id="1036673"/>
    <lineage>
        <taxon>Bacteria</taxon>
        <taxon>Bacillati</taxon>
        <taxon>Bacillota</taxon>
        <taxon>Bacilli</taxon>
        <taxon>Bacillales</taxon>
        <taxon>Paenibacillaceae</taxon>
        <taxon>Paenibacillus</taxon>
    </lineage>
</organism>
<evidence type="ECO:0000256" key="1">
    <source>
        <dbReference type="ARBA" id="ARBA00023125"/>
    </source>
</evidence>
<sequence length="304" mass="34284">MKLDISEKSLPVYEALASGVRLQMIRLLAVKPMNVKELAGALGLSSAIMTMHIKKLERAELIKTEMFPGKGGAQKVCSLNVDSLHIEFPQGDSVQQSYYETEIGVGHYTDFEIQPTCGLATREKIVGEYDDPRFFLSPERFDARILWFGQGYIEYKVPNYMLGNETPTKLEISLELGSEAPSSNNDWPSDIHFALNGVPLGAWTSPGDFGGRKGKYTPEWWSIDCNQYGLLKVLRIDAEGTFIDGYKVSEVTLEQLDIRRKQWTLRLSVPEDAQNVGGLTIYGEGFGNYDQNILFRLFYEKVRD</sequence>
<dbReference type="SMART" id="SM00418">
    <property type="entry name" value="HTH_ARSR"/>
    <property type="match status" value="1"/>
</dbReference>
<dbReference type="RefSeq" id="WP_013920440.1">
    <property type="nucleotide sequence ID" value="NC_015690.1"/>
</dbReference>
<evidence type="ECO:0000313" key="4">
    <source>
        <dbReference type="Proteomes" id="UP000006620"/>
    </source>
</evidence>
<evidence type="ECO:0000259" key="2">
    <source>
        <dbReference type="SMART" id="SM00418"/>
    </source>
</evidence>
<dbReference type="InterPro" id="IPR016943">
    <property type="entry name" value="UCP030050_HTH"/>
</dbReference>
<proteinExistence type="predicted"/>
<accession>F8FCH7</accession>
<dbReference type="HOGENOM" id="CLU_902760_0_0_9"/>
<dbReference type="PATRIC" id="fig|1036673.3.peg.6325"/>
<dbReference type="Proteomes" id="UP000006620">
    <property type="component" value="Chromosome"/>
</dbReference>
<dbReference type="Gene3D" id="1.10.10.10">
    <property type="entry name" value="Winged helix-like DNA-binding domain superfamily/Winged helix DNA-binding domain"/>
    <property type="match status" value="1"/>
</dbReference>
<dbReference type="InterPro" id="IPR001845">
    <property type="entry name" value="HTH_ArsR_DNA-bd_dom"/>
</dbReference>
<reference evidence="4" key="1">
    <citation type="submission" date="2011-06" db="EMBL/GenBank/DDBJ databases">
        <title>Complete genome sequence of Paenibacillus mucilaginosus KNP414.</title>
        <authorList>
            <person name="Wang J."/>
            <person name="Hu S."/>
            <person name="Hu X."/>
            <person name="Zhang B."/>
            <person name="Dong D."/>
            <person name="Zhang S."/>
            <person name="Zhao K."/>
            <person name="Wu D."/>
        </authorList>
    </citation>
    <scope>NUCLEOTIDE SEQUENCE [LARGE SCALE GENOMIC DNA]</scope>
    <source>
        <strain evidence="4">KNP414</strain>
    </source>
</reference>
<name>F8FCH7_PAEMK</name>
<gene>
    <name evidence="3" type="ordered locus">KNP414_06777</name>
</gene>
<dbReference type="InterPro" id="IPR011991">
    <property type="entry name" value="ArsR-like_HTH"/>
</dbReference>
<dbReference type="Pfam" id="PF01022">
    <property type="entry name" value="HTH_5"/>
    <property type="match status" value="1"/>
</dbReference>
<dbReference type="KEGG" id="pms:KNP414_06777"/>
<reference evidence="3 4" key="2">
    <citation type="journal article" date="2013" name="Genome Announc.">
        <title>Genome Sequence of Growth-Improving Paenibacillus mucilaginosus Strain KNP414.</title>
        <authorList>
            <person name="Lu J.J."/>
            <person name="Wang J.F."/>
            <person name="Hu X.F."/>
        </authorList>
    </citation>
    <scope>NUCLEOTIDE SEQUENCE [LARGE SCALE GENOMIC DNA]</scope>
    <source>
        <strain evidence="3 4">KNP414</strain>
    </source>
</reference>
<dbReference type="SUPFAM" id="SSF46785">
    <property type="entry name" value="Winged helix' DNA-binding domain"/>
    <property type="match status" value="1"/>
</dbReference>
<protein>
    <recommendedName>
        <fullName evidence="2">HTH arsR-type domain-containing protein</fullName>
    </recommendedName>
</protein>
<dbReference type="InterPro" id="IPR036390">
    <property type="entry name" value="WH_DNA-bd_sf"/>
</dbReference>
<dbReference type="GO" id="GO:0003677">
    <property type="term" value="F:DNA binding"/>
    <property type="evidence" value="ECO:0007669"/>
    <property type="project" value="UniProtKB-KW"/>
</dbReference>
<dbReference type="AlphaFoldDB" id="F8FCH7"/>
<dbReference type="EMBL" id="CP002869">
    <property type="protein sequence ID" value="AEI45296.1"/>
    <property type="molecule type" value="Genomic_DNA"/>
</dbReference>
<dbReference type="InterPro" id="IPR036388">
    <property type="entry name" value="WH-like_DNA-bd_sf"/>
</dbReference>